<evidence type="ECO:0000313" key="1">
    <source>
        <dbReference type="EMBL" id="KAB2927681.1"/>
    </source>
</evidence>
<dbReference type="Proteomes" id="UP000460298">
    <property type="component" value="Unassembled WGS sequence"/>
</dbReference>
<evidence type="ECO:0000313" key="2">
    <source>
        <dbReference type="Proteomes" id="UP000460298"/>
    </source>
</evidence>
<gene>
    <name evidence="1" type="ORF">F9K24_22530</name>
</gene>
<comment type="caution">
    <text evidence="1">The sequence shown here is derived from an EMBL/GenBank/DDBJ whole genome shotgun (WGS) entry which is preliminary data.</text>
</comment>
<proteinExistence type="predicted"/>
<dbReference type="AlphaFoldDB" id="A0A833GVQ5"/>
<reference evidence="1 2" key="1">
    <citation type="submission" date="2019-10" db="EMBL/GenBank/DDBJ databases">
        <title>Extracellular Electron Transfer in a Candidatus Methanoperedens spp. Enrichment Culture.</title>
        <authorList>
            <person name="Berger S."/>
            <person name="Rangel Shaw D."/>
            <person name="Berben T."/>
            <person name="In 'T Zandt M."/>
            <person name="Frank J."/>
            <person name="Reimann J."/>
            <person name="Jetten M.S.M."/>
            <person name="Welte C.U."/>
        </authorList>
    </citation>
    <scope>NUCLEOTIDE SEQUENCE [LARGE SCALE GENOMIC DNA]</scope>
    <source>
        <strain evidence="1">SB12</strain>
    </source>
</reference>
<dbReference type="EMBL" id="WBUI01000068">
    <property type="protein sequence ID" value="KAB2927681.1"/>
    <property type="molecule type" value="Genomic_DNA"/>
</dbReference>
<name>A0A833GVQ5_9LEPT</name>
<protein>
    <submittedName>
        <fullName evidence="1">DUF600 domain-containing protein</fullName>
    </submittedName>
</protein>
<organism evidence="1 2">
    <name type="scientific">Leptonema illini</name>
    <dbReference type="NCBI Taxonomy" id="183"/>
    <lineage>
        <taxon>Bacteria</taxon>
        <taxon>Pseudomonadati</taxon>
        <taxon>Spirochaetota</taxon>
        <taxon>Spirochaetia</taxon>
        <taxon>Leptospirales</taxon>
        <taxon>Leptospiraceae</taxon>
        <taxon>Leptonema</taxon>
    </lineage>
</organism>
<sequence>MAKTFEDHFSALQADMVSIAMEYADNRADHIYIYCSSERGNRSCDVFYVINKKVLRKHKLNDAQHTDGCPPYDTDIDKQAQLLDIIDENNVNIQTLCKNHGKEPPTQIKIAYDVARNKLRADIGYDEYYTNSLERSASTVLNEWFEEIQKQVESGNS</sequence>
<accession>A0A833GVQ5</accession>